<feature type="transmembrane region" description="Helical" evidence="1">
    <location>
        <begin position="12"/>
        <end position="35"/>
    </location>
</feature>
<keyword evidence="3" id="KW-1185">Reference proteome</keyword>
<dbReference type="Proteomes" id="UP000298170">
    <property type="component" value="Unassembled WGS sequence"/>
</dbReference>
<name>A0A4R9AHE6_9MICO</name>
<evidence type="ECO:0000313" key="2">
    <source>
        <dbReference type="EMBL" id="TFD61706.1"/>
    </source>
</evidence>
<organism evidence="2 3">
    <name type="scientific">Cryobacterium suzukii</name>
    <dbReference type="NCBI Taxonomy" id="1259198"/>
    <lineage>
        <taxon>Bacteria</taxon>
        <taxon>Bacillati</taxon>
        <taxon>Actinomycetota</taxon>
        <taxon>Actinomycetes</taxon>
        <taxon>Micrococcales</taxon>
        <taxon>Microbacteriaceae</taxon>
        <taxon>Cryobacterium</taxon>
    </lineage>
</organism>
<keyword evidence="1" id="KW-1133">Transmembrane helix</keyword>
<dbReference type="EMBL" id="SOHJ01000004">
    <property type="protein sequence ID" value="TFD61706.1"/>
    <property type="molecule type" value="Genomic_DNA"/>
</dbReference>
<sequence length="151" mass="16301">MTALRTATSMRWRGATIALLVGLVLSVVLLGGVVIDQTIVHSLLHHVEALYAPYELQADPNVLFVYLYATGLIGIGFWLLVIWGARAGRPWTPIVTTLVFLIGAGLAVFSLVVAEYDTQIFPQLWGVLGLLPSVAGLVAVLLLWSPGPKRN</sequence>
<keyword evidence="1" id="KW-0812">Transmembrane</keyword>
<comment type="caution">
    <text evidence="2">The sequence shown here is derived from an EMBL/GenBank/DDBJ whole genome shotgun (WGS) entry which is preliminary data.</text>
</comment>
<evidence type="ECO:0000313" key="3">
    <source>
        <dbReference type="Proteomes" id="UP000298170"/>
    </source>
</evidence>
<dbReference type="RefSeq" id="WP_134513908.1">
    <property type="nucleotide sequence ID" value="NZ_SOHJ01000004.1"/>
</dbReference>
<keyword evidence="1" id="KW-0472">Membrane</keyword>
<feature type="transmembrane region" description="Helical" evidence="1">
    <location>
        <begin position="120"/>
        <end position="144"/>
    </location>
</feature>
<dbReference type="OrthoDB" id="4337876at2"/>
<proteinExistence type="predicted"/>
<gene>
    <name evidence="2" type="ORF">E3T39_06660</name>
</gene>
<dbReference type="AlphaFoldDB" id="A0A4R9AHE6"/>
<accession>A0A4R9AHE6</accession>
<reference evidence="2 3" key="1">
    <citation type="submission" date="2019-03" db="EMBL/GenBank/DDBJ databases">
        <title>Genomics of glacier-inhabiting Cryobacterium strains.</title>
        <authorList>
            <person name="Liu Q."/>
            <person name="Xin Y.-H."/>
        </authorList>
    </citation>
    <scope>NUCLEOTIDE SEQUENCE [LARGE SCALE GENOMIC DNA]</scope>
    <source>
        <strain evidence="2 3">Sr39</strain>
    </source>
</reference>
<feature type="transmembrane region" description="Helical" evidence="1">
    <location>
        <begin position="94"/>
        <end position="114"/>
    </location>
</feature>
<feature type="transmembrane region" description="Helical" evidence="1">
    <location>
        <begin position="63"/>
        <end position="82"/>
    </location>
</feature>
<evidence type="ECO:0000256" key="1">
    <source>
        <dbReference type="SAM" id="Phobius"/>
    </source>
</evidence>
<protein>
    <submittedName>
        <fullName evidence="2">Uncharacterized protein</fullName>
    </submittedName>
</protein>